<dbReference type="SMART" id="SM00320">
    <property type="entry name" value="WD40"/>
    <property type="match status" value="5"/>
</dbReference>
<reference evidence="5" key="1">
    <citation type="submission" date="2021-03" db="EMBL/GenBank/DDBJ databases">
        <title>Evolutionary innovations through gain and loss of genes in the ectomycorrhizal Boletales.</title>
        <authorList>
            <person name="Wu G."/>
            <person name="Miyauchi S."/>
            <person name="Morin E."/>
            <person name="Yang Z.-L."/>
            <person name="Xu J."/>
            <person name="Martin F.M."/>
        </authorList>
    </citation>
    <scope>NUCLEOTIDE SEQUENCE</scope>
    <source>
        <strain evidence="5">BR01</strain>
    </source>
</reference>
<sequence>MWRVEDGKQMATMSTGSGDCCCLTVSNDGKWIAAGTWSDGDALSVWDAKTYERVFKDEDICFICAVDFSPDSKRLVMASYHGEVIVWDVASNKQVQMVHHQFVRVAKYSPTGDHIATATASSVKVWDSNDGRLLVSINVKVTAYNAGLVWFNNHLLVVSNNTIKQFDTATGSAVAKWPVLGSDDSCIALPKHGKFIAHSTKNTITFWDTSTHAQVSLIQHPQDIKSIAFSPDDQSLAFGGKDGKISIIRVSRIIVSVVSLD</sequence>
<feature type="domain" description="Translation initiation factor beta propellor-like" evidence="4">
    <location>
        <begin position="66"/>
        <end position="126"/>
    </location>
</feature>
<evidence type="ECO:0000313" key="5">
    <source>
        <dbReference type="EMBL" id="KAG6375216.1"/>
    </source>
</evidence>
<feature type="repeat" description="WD" evidence="3">
    <location>
        <begin position="63"/>
        <end position="97"/>
    </location>
</feature>
<name>A0A8I3AA00_9AGAM</name>
<dbReference type="InterPro" id="IPR013979">
    <property type="entry name" value="TIF_beta_prop-like"/>
</dbReference>
<organism evidence="5 6">
    <name type="scientific">Boletus reticuloceps</name>
    <dbReference type="NCBI Taxonomy" id="495285"/>
    <lineage>
        <taxon>Eukaryota</taxon>
        <taxon>Fungi</taxon>
        <taxon>Dikarya</taxon>
        <taxon>Basidiomycota</taxon>
        <taxon>Agaricomycotina</taxon>
        <taxon>Agaricomycetes</taxon>
        <taxon>Agaricomycetidae</taxon>
        <taxon>Boletales</taxon>
        <taxon>Boletineae</taxon>
        <taxon>Boletaceae</taxon>
        <taxon>Boletoideae</taxon>
        <taxon>Boletus</taxon>
    </lineage>
</organism>
<dbReference type="Pfam" id="PF00400">
    <property type="entry name" value="WD40"/>
    <property type="match status" value="2"/>
</dbReference>
<dbReference type="Proteomes" id="UP000683000">
    <property type="component" value="Unassembled WGS sequence"/>
</dbReference>
<dbReference type="PANTHER" id="PTHR19848">
    <property type="entry name" value="WD40 REPEAT PROTEIN"/>
    <property type="match status" value="1"/>
</dbReference>
<feature type="repeat" description="WD" evidence="3">
    <location>
        <begin position="217"/>
        <end position="247"/>
    </location>
</feature>
<dbReference type="InterPro" id="IPR001680">
    <property type="entry name" value="WD40_rpt"/>
</dbReference>
<comment type="caution">
    <text evidence="5">The sequence shown here is derived from an EMBL/GenBank/DDBJ whole genome shotgun (WGS) entry which is preliminary data.</text>
</comment>
<dbReference type="Gene3D" id="2.130.10.10">
    <property type="entry name" value="YVTN repeat-like/Quinoprotein amine dehydrogenase"/>
    <property type="match status" value="3"/>
</dbReference>
<dbReference type="EMBL" id="JAGFBS010000015">
    <property type="protein sequence ID" value="KAG6375216.1"/>
    <property type="molecule type" value="Genomic_DNA"/>
</dbReference>
<keyword evidence="1 3" id="KW-0853">WD repeat</keyword>
<gene>
    <name evidence="5" type="ORF">JVT61DRAFT_3429</name>
</gene>
<dbReference type="Pfam" id="PF08662">
    <property type="entry name" value="eIF2A"/>
    <property type="match status" value="1"/>
</dbReference>
<dbReference type="SUPFAM" id="SSF69322">
    <property type="entry name" value="Tricorn protease domain 2"/>
    <property type="match status" value="1"/>
</dbReference>
<accession>A0A8I3AA00</accession>
<evidence type="ECO:0000256" key="1">
    <source>
        <dbReference type="ARBA" id="ARBA00022574"/>
    </source>
</evidence>
<keyword evidence="2" id="KW-0677">Repeat</keyword>
<evidence type="ECO:0000256" key="2">
    <source>
        <dbReference type="ARBA" id="ARBA00022737"/>
    </source>
</evidence>
<dbReference type="InterPro" id="IPR015943">
    <property type="entry name" value="WD40/YVTN_repeat-like_dom_sf"/>
</dbReference>
<keyword evidence="6" id="KW-1185">Reference proteome</keyword>
<dbReference type="PANTHER" id="PTHR19848:SF8">
    <property type="entry name" value="F-BOX AND WD REPEAT DOMAIN CONTAINING 7"/>
    <property type="match status" value="1"/>
</dbReference>
<dbReference type="AlphaFoldDB" id="A0A8I3AA00"/>
<evidence type="ECO:0000256" key="3">
    <source>
        <dbReference type="PROSITE-ProRule" id="PRU00221"/>
    </source>
</evidence>
<evidence type="ECO:0000259" key="4">
    <source>
        <dbReference type="Pfam" id="PF08662"/>
    </source>
</evidence>
<dbReference type="PROSITE" id="PS50082">
    <property type="entry name" value="WD_REPEATS_2"/>
    <property type="match status" value="2"/>
</dbReference>
<dbReference type="OrthoDB" id="2682234at2759"/>
<evidence type="ECO:0000313" key="6">
    <source>
        <dbReference type="Proteomes" id="UP000683000"/>
    </source>
</evidence>
<proteinExistence type="predicted"/>
<protein>
    <recommendedName>
        <fullName evidence="4">Translation initiation factor beta propellor-like domain-containing protein</fullName>
    </recommendedName>
</protein>